<sequence>MPRNTPSSLAPIAAEIIFETAGGEMIDIPAHDFLQSLEITFADQAAWTGSLRFFDHEGDYLENLLIATGAHRRIFFRWGWDVGRGVRENPLFTGTVLKYTPTFTPEGVEIQMDLAQDEAFVQVLDKKFRSWGEEATASEIFREIAADRHWKMVDVNGNPTVEDTVGQVGPLNLKGESDLKFIMETLLPKAQNSQGQRFKFTFGRVGEAHFHSTSFLPRLAAEYNFARSAMGDVISFAPSEDVVFSDLWGRGNAVYYAVDSAEGTRSELETTDKGGSPEAANIVHPDAAYFAQIDGAVKAAIPFIARDAEELERQVHHHLQHFRDASYPAELEVRGTHAMALNEYVTVNYYKQDGQLHYLSGTFRVQSLTHNYDTGGWRTALQLYREGTKVPPGGGQRADTDRQIAAPPDKQTQNLDTEATALAEGRPSSSGVVTVPVREP</sequence>
<feature type="region of interest" description="Disordered" evidence="1">
    <location>
        <begin position="387"/>
        <end position="414"/>
    </location>
</feature>
<gene>
    <name evidence="2" type="ORF">LCGC14_0734440</name>
</gene>
<comment type="caution">
    <text evidence="2">The sequence shown here is derived from an EMBL/GenBank/DDBJ whole genome shotgun (WGS) entry which is preliminary data.</text>
</comment>
<evidence type="ECO:0000313" key="2">
    <source>
        <dbReference type="EMBL" id="KKN40340.1"/>
    </source>
</evidence>
<organism evidence="2">
    <name type="scientific">marine sediment metagenome</name>
    <dbReference type="NCBI Taxonomy" id="412755"/>
    <lineage>
        <taxon>unclassified sequences</taxon>
        <taxon>metagenomes</taxon>
        <taxon>ecological metagenomes</taxon>
    </lineage>
</organism>
<name>A0A0F9Q8R0_9ZZZZ</name>
<feature type="region of interest" description="Disordered" evidence="1">
    <location>
        <begin position="421"/>
        <end position="440"/>
    </location>
</feature>
<dbReference type="AlphaFoldDB" id="A0A0F9Q8R0"/>
<protein>
    <submittedName>
        <fullName evidence="2">Uncharacterized protein</fullName>
    </submittedName>
</protein>
<evidence type="ECO:0000256" key="1">
    <source>
        <dbReference type="SAM" id="MobiDB-lite"/>
    </source>
</evidence>
<dbReference type="EMBL" id="LAZR01001711">
    <property type="protein sequence ID" value="KKN40340.1"/>
    <property type="molecule type" value="Genomic_DNA"/>
</dbReference>
<proteinExistence type="predicted"/>
<accession>A0A0F9Q8R0</accession>
<reference evidence="2" key="1">
    <citation type="journal article" date="2015" name="Nature">
        <title>Complex archaea that bridge the gap between prokaryotes and eukaryotes.</title>
        <authorList>
            <person name="Spang A."/>
            <person name="Saw J.H."/>
            <person name="Jorgensen S.L."/>
            <person name="Zaremba-Niedzwiedzka K."/>
            <person name="Martijn J."/>
            <person name="Lind A.E."/>
            <person name="van Eijk R."/>
            <person name="Schleper C."/>
            <person name="Guy L."/>
            <person name="Ettema T.J."/>
        </authorList>
    </citation>
    <scope>NUCLEOTIDE SEQUENCE</scope>
</reference>